<keyword evidence="1" id="KW-0732">Signal</keyword>
<accession>A0A444W7B6</accession>
<evidence type="ECO:0000313" key="3">
    <source>
        <dbReference type="Proteomes" id="UP000289775"/>
    </source>
</evidence>
<dbReference type="Gene3D" id="2.40.160.60">
    <property type="entry name" value="Outer membrane protein transport protein (OMPP1/FadL/TodX)"/>
    <property type="match status" value="1"/>
</dbReference>
<protein>
    <submittedName>
        <fullName evidence="2">Membrane protein involved in aromatic hydrocarbon degradation</fullName>
    </submittedName>
</protein>
<name>A0A444W7B6_9FLAO</name>
<dbReference type="RefSeq" id="WP_129751789.1">
    <property type="nucleotide sequence ID" value="NZ_JUIW01000009.1"/>
</dbReference>
<comment type="caution">
    <text evidence="2">The sequence shown here is derived from an EMBL/GenBank/DDBJ whole genome shotgun (WGS) entry which is preliminary data.</text>
</comment>
<dbReference type="SUPFAM" id="SSF56935">
    <property type="entry name" value="Porins"/>
    <property type="match status" value="1"/>
</dbReference>
<evidence type="ECO:0000256" key="1">
    <source>
        <dbReference type="SAM" id="SignalP"/>
    </source>
</evidence>
<keyword evidence="3" id="KW-1185">Reference proteome</keyword>
<feature type="signal peptide" evidence="1">
    <location>
        <begin position="1"/>
        <end position="19"/>
    </location>
</feature>
<dbReference type="EMBL" id="JUIW01000009">
    <property type="protein sequence ID" value="RYJ41777.1"/>
    <property type="molecule type" value="Genomic_DNA"/>
</dbReference>
<feature type="chain" id="PRO_5019184810" evidence="1">
    <location>
        <begin position="20"/>
        <end position="498"/>
    </location>
</feature>
<gene>
    <name evidence="2" type="ORF">NU09_2702</name>
</gene>
<evidence type="ECO:0000313" key="2">
    <source>
        <dbReference type="EMBL" id="RYJ41777.1"/>
    </source>
</evidence>
<dbReference type="AlphaFoldDB" id="A0A444W7B6"/>
<dbReference type="OrthoDB" id="9765571at2"/>
<proteinExistence type="predicted"/>
<reference evidence="2 3" key="1">
    <citation type="submission" date="2014-12" db="EMBL/GenBank/DDBJ databases">
        <title>Genome sequence of Flavobacterium beibuense RSKm HC5.</title>
        <authorList>
            <person name="Kim J.F."/>
            <person name="Song J.Y."/>
            <person name="Kwak M.-J."/>
            <person name="Lee S.-W."/>
        </authorList>
    </citation>
    <scope>NUCLEOTIDE SEQUENCE [LARGE SCALE GENOMIC DNA]</scope>
    <source>
        <strain evidence="2 3">RSKm HC5</strain>
    </source>
</reference>
<sequence length="498" mass="54918">MKKYLFLAAFSLTAAALHAQQDLNTPEDAVRYATGNLTGTARFRALSGAFGALGGDLSAINVNPAGSAVFNYNTGTVSLTNFNISNESNYFGTNTKKNDSSLELNQLGAVFVFNNSNENATLKKFAIAFNYENTDNFDNSIFSAGYNQNNSIDRYFLRYANGIGNEGGIPLSALNNAYYEDLNFIDQQAYLGYNGYMFNPDVNTPDNTTYSSNVPAGPYYNENSVSTRGYNGKVAINFAGQFSNWLYLGANLNAHFTDYIKTYSVYEDYQSPTTGLAAVRFNNERYTYGGGFSFNLGAIAKVTEAFRLGLAYESPTWYRLQDEITQNIIVQNDGSRVVTDPGMTFIMDDYGLKTPGKYTGSLAYIFGQSGLISIDYSLKDYSNTKFTSRGYDMINDQLGSTLDLASEFRAGIEYRIKSVSIRGGYRFEQSPYKNGYTMGDLTGYSGGLGFNFRGSRLDLTYSYFNRKSAAPLLTAALTDSARINSCNNNVTVSYSMDL</sequence>
<dbReference type="Proteomes" id="UP000289775">
    <property type="component" value="Unassembled WGS sequence"/>
</dbReference>
<organism evidence="2 3">
    <name type="scientific">Flavobacterium beibuense</name>
    <dbReference type="NCBI Taxonomy" id="657326"/>
    <lineage>
        <taxon>Bacteria</taxon>
        <taxon>Pseudomonadati</taxon>
        <taxon>Bacteroidota</taxon>
        <taxon>Flavobacteriia</taxon>
        <taxon>Flavobacteriales</taxon>
        <taxon>Flavobacteriaceae</taxon>
        <taxon>Flavobacterium</taxon>
    </lineage>
</organism>